<name>A0A225UY56_9STRA</name>
<feature type="non-terminal residue" evidence="1">
    <location>
        <position position="1"/>
    </location>
</feature>
<gene>
    <name evidence="1" type="ORF">PHMEG_00031443</name>
</gene>
<dbReference type="AlphaFoldDB" id="A0A225UY56"/>
<keyword evidence="2" id="KW-1185">Reference proteome</keyword>
<proteinExistence type="predicted"/>
<evidence type="ECO:0000313" key="2">
    <source>
        <dbReference type="Proteomes" id="UP000198211"/>
    </source>
</evidence>
<evidence type="ECO:0000313" key="1">
    <source>
        <dbReference type="EMBL" id="OWY97911.1"/>
    </source>
</evidence>
<sequence length="229" mass="25865">LRMAISGIFDSTDDVFGSFASRNLDSMESISRVRQQSQSCGACIELLSTTPLSCDFAAAKNCLWEVITEKQWPGTQSAFRLQTKETTLESVEFGFSIEFDDLEGAQVALDGVTFLQRRDEEHRTILVWTSIIEQEPTQLRFQSQGWIVVMKSRTEPQTASVVRTCCRISVKSDDEHYKALGGHDDSFSRKLQNAILRWMGQRVKCRVESVQQKLLERVGTPGSEALIFI</sequence>
<dbReference type="Proteomes" id="UP000198211">
    <property type="component" value="Unassembled WGS sequence"/>
</dbReference>
<organism evidence="1 2">
    <name type="scientific">Phytophthora megakarya</name>
    <dbReference type="NCBI Taxonomy" id="4795"/>
    <lineage>
        <taxon>Eukaryota</taxon>
        <taxon>Sar</taxon>
        <taxon>Stramenopiles</taxon>
        <taxon>Oomycota</taxon>
        <taxon>Peronosporomycetes</taxon>
        <taxon>Peronosporales</taxon>
        <taxon>Peronosporaceae</taxon>
        <taxon>Phytophthora</taxon>
    </lineage>
</organism>
<comment type="caution">
    <text evidence="1">The sequence shown here is derived from an EMBL/GenBank/DDBJ whole genome shotgun (WGS) entry which is preliminary data.</text>
</comment>
<accession>A0A225UY56</accession>
<dbReference type="EMBL" id="NBNE01009942">
    <property type="protein sequence ID" value="OWY97911.1"/>
    <property type="molecule type" value="Genomic_DNA"/>
</dbReference>
<reference evidence="2" key="1">
    <citation type="submission" date="2017-03" db="EMBL/GenBank/DDBJ databases">
        <title>Phytopthora megakarya and P. palmivora, two closely related causual agents of cacao black pod achieved similar genome size and gene model numbers by different mechanisms.</title>
        <authorList>
            <person name="Ali S."/>
            <person name="Shao J."/>
            <person name="Larry D.J."/>
            <person name="Kronmiller B."/>
            <person name="Shen D."/>
            <person name="Strem M.D."/>
            <person name="Melnick R.L."/>
            <person name="Guiltinan M.J."/>
            <person name="Tyler B.M."/>
            <person name="Meinhardt L.W."/>
            <person name="Bailey B.A."/>
        </authorList>
    </citation>
    <scope>NUCLEOTIDE SEQUENCE [LARGE SCALE GENOMIC DNA]</scope>
    <source>
        <strain evidence="2">zdho120</strain>
    </source>
</reference>
<dbReference type="OrthoDB" id="128194at2759"/>
<protein>
    <submittedName>
        <fullName evidence="1">Uncharacterized protein</fullName>
    </submittedName>
</protein>